<reference evidence="8" key="1">
    <citation type="submission" date="2022-07" db="EMBL/GenBank/DDBJ databases">
        <title>Phylogenomic reconstructions and comparative analyses of Kickxellomycotina fungi.</title>
        <authorList>
            <person name="Reynolds N.K."/>
            <person name="Stajich J.E."/>
            <person name="Barry K."/>
            <person name="Grigoriev I.V."/>
            <person name="Crous P."/>
            <person name="Smith M.E."/>
        </authorList>
    </citation>
    <scope>NUCLEOTIDE SEQUENCE</scope>
    <source>
        <strain evidence="8">RSA 1196</strain>
    </source>
</reference>
<dbReference type="InterPro" id="IPR019775">
    <property type="entry name" value="WD40_repeat_CS"/>
</dbReference>
<dbReference type="InterPro" id="IPR036322">
    <property type="entry name" value="WD40_repeat_dom_sf"/>
</dbReference>
<dbReference type="PANTHER" id="PTHR22847:SF637">
    <property type="entry name" value="WD REPEAT DOMAIN 5B"/>
    <property type="match status" value="1"/>
</dbReference>
<feature type="repeat" description="WD" evidence="4">
    <location>
        <begin position="194"/>
        <end position="228"/>
    </location>
</feature>
<dbReference type="InterPro" id="IPR007759">
    <property type="entry name" value="Asxl_HARE-HTH"/>
</dbReference>
<evidence type="ECO:0000256" key="2">
    <source>
        <dbReference type="ARBA" id="ARBA00022737"/>
    </source>
</evidence>
<dbReference type="PRINTS" id="PR00320">
    <property type="entry name" value="GPROTEINBRPT"/>
</dbReference>
<feature type="repeat" description="WD" evidence="4">
    <location>
        <begin position="531"/>
        <end position="570"/>
    </location>
</feature>
<feature type="region of interest" description="Disordered" evidence="5">
    <location>
        <begin position="628"/>
        <end position="670"/>
    </location>
</feature>
<dbReference type="OrthoDB" id="674604at2759"/>
<dbReference type="InterPro" id="IPR020472">
    <property type="entry name" value="WD40_PAC1"/>
</dbReference>
<dbReference type="SUPFAM" id="SSF50978">
    <property type="entry name" value="WD40 repeat-like"/>
    <property type="match status" value="1"/>
</dbReference>
<dbReference type="PANTHER" id="PTHR22847">
    <property type="entry name" value="WD40 REPEAT PROTEIN"/>
    <property type="match status" value="1"/>
</dbReference>
<dbReference type="SMART" id="SM00320">
    <property type="entry name" value="WD40"/>
    <property type="match status" value="7"/>
</dbReference>
<evidence type="ECO:0000256" key="3">
    <source>
        <dbReference type="ARBA" id="ARBA00023163"/>
    </source>
</evidence>
<dbReference type="InterPro" id="IPR036047">
    <property type="entry name" value="F-box-like_dom_sf"/>
</dbReference>
<dbReference type="PROSITE" id="PS50181">
    <property type="entry name" value="FBOX"/>
    <property type="match status" value="1"/>
</dbReference>
<dbReference type="Pfam" id="PF00400">
    <property type="entry name" value="WD40"/>
    <property type="match status" value="5"/>
</dbReference>
<keyword evidence="1 4" id="KW-0853">WD repeat</keyword>
<evidence type="ECO:0000259" key="7">
    <source>
        <dbReference type="PROSITE" id="PS51913"/>
    </source>
</evidence>
<dbReference type="SMART" id="SM00256">
    <property type="entry name" value="FBOX"/>
    <property type="match status" value="1"/>
</dbReference>
<keyword evidence="3" id="KW-0804">Transcription</keyword>
<organism evidence="8 9">
    <name type="scientific">Dispira parvispora</name>
    <dbReference type="NCBI Taxonomy" id="1520584"/>
    <lineage>
        <taxon>Eukaryota</taxon>
        <taxon>Fungi</taxon>
        <taxon>Fungi incertae sedis</taxon>
        <taxon>Zoopagomycota</taxon>
        <taxon>Kickxellomycotina</taxon>
        <taxon>Dimargaritomycetes</taxon>
        <taxon>Dimargaritales</taxon>
        <taxon>Dimargaritaceae</taxon>
        <taxon>Dispira</taxon>
    </lineage>
</organism>
<comment type="caution">
    <text evidence="8">The sequence shown here is derived from an EMBL/GenBank/DDBJ whole genome shotgun (WGS) entry which is preliminary data.</text>
</comment>
<dbReference type="Pfam" id="PF12937">
    <property type="entry name" value="F-box-like"/>
    <property type="match status" value="1"/>
</dbReference>
<dbReference type="InterPro" id="IPR015943">
    <property type="entry name" value="WD40/YVTN_repeat-like_dom_sf"/>
</dbReference>
<dbReference type="Gene3D" id="2.130.10.10">
    <property type="entry name" value="YVTN repeat-like/Quinoprotein amine dehydrogenase"/>
    <property type="match status" value="3"/>
</dbReference>
<dbReference type="Proteomes" id="UP001150925">
    <property type="component" value="Unassembled WGS sequence"/>
</dbReference>
<dbReference type="EMBL" id="JANBPY010001908">
    <property type="protein sequence ID" value="KAJ1957662.1"/>
    <property type="molecule type" value="Genomic_DNA"/>
</dbReference>
<evidence type="ECO:0000256" key="1">
    <source>
        <dbReference type="ARBA" id="ARBA00022574"/>
    </source>
</evidence>
<dbReference type="GO" id="GO:1990234">
    <property type="term" value="C:transferase complex"/>
    <property type="evidence" value="ECO:0007669"/>
    <property type="project" value="UniProtKB-ARBA"/>
</dbReference>
<feature type="compositionally biased region" description="Polar residues" evidence="5">
    <location>
        <begin position="653"/>
        <end position="670"/>
    </location>
</feature>
<feature type="repeat" description="WD" evidence="4">
    <location>
        <begin position="430"/>
        <end position="459"/>
    </location>
</feature>
<feature type="domain" description="HTH HARE-type" evidence="7">
    <location>
        <begin position="676"/>
        <end position="753"/>
    </location>
</feature>
<name>A0A9W8E4V8_9FUNG</name>
<evidence type="ECO:0000256" key="5">
    <source>
        <dbReference type="SAM" id="MobiDB-lite"/>
    </source>
</evidence>
<dbReference type="InterPro" id="IPR001810">
    <property type="entry name" value="F-box_dom"/>
</dbReference>
<feature type="repeat" description="WD" evidence="4">
    <location>
        <begin position="152"/>
        <end position="193"/>
    </location>
</feature>
<dbReference type="PROSITE" id="PS51913">
    <property type="entry name" value="HTH_HARE"/>
    <property type="match status" value="1"/>
</dbReference>
<feature type="repeat" description="WD" evidence="4">
    <location>
        <begin position="573"/>
        <end position="612"/>
    </location>
</feature>
<evidence type="ECO:0000259" key="6">
    <source>
        <dbReference type="PROSITE" id="PS50181"/>
    </source>
</evidence>
<dbReference type="GO" id="GO:0006355">
    <property type="term" value="P:regulation of DNA-templated transcription"/>
    <property type="evidence" value="ECO:0007669"/>
    <property type="project" value="InterPro"/>
</dbReference>
<sequence length="762" mass="86004">MKGKHPYKTPWTPPIPRDIISLLPREVALRCFRHLPLPSLIAVSQTCRQWRQLVHNNRLWYTMCRRHEFLKHVQERYPNCRLTPEGWVWSLPHNVSGPVKLSTAWLHPSTTCQPRLQRLLNCRAQVHWYKEFRYYYTLETRWLKGRYTTRDYRGHKDVVLTVRLDPVRRLMFSGSRDGTIKVWNLDNHRCVKTLKGHTAAVACLDYDSQTRVLVTGSWDGTVQIWRMSETMAHIMGESDHTGEEWGEYAGSRSSYGAHLRSRQPAKSEEARDGSLPRDVWAHFTGQTASSLPTSTSTSASSVSTTASTMSTYSPSALGLGNTAFPANDRSRPRFTCTHILDHGEEVICLRYKGNEIAVGTGSGLVQLWDATTGNCLSIYNFYTNAEVTPQVAHDASVIGCVDMDSRYIYAGVGDSIAVFDRVQESILSYVHIHSSSVTALKLDASFFVSGAEDSSVLIWHRDRMVQPSSTRPVQRVIPNCLGEETRESESSTVTPTTTTVDQQVAPSDVAPLLLEHDPRTSQLEQVEPHMLHGHLSGVRCLQTHGNILCTGSYDTTIRVWSIKKDREECILKLKGHIGDVNTIDMTEDLIVSGSDEGVIKVWDFRSKANLPQPFLMDDQGTPIPVQAMSSKRPKKLQQSHTKSTVTRKRPHVTENSSLSPRQPSVNQLSSAPSQPLTWLEACTAILTTSNRPLTCMEVYDRIRESQFASAFQKRGKTPLNTLNRCLHQHSQGPSPYFEMVDDTVPHRFVLCTNNQNKQRRVV</sequence>
<dbReference type="Pfam" id="PF05066">
    <property type="entry name" value="HARE-HTH"/>
    <property type="match status" value="1"/>
</dbReference>
<dbReference type="PROSITE" id="PS50294">
    <property type="entry name" value="WD_REPEATS_REGION"/>
    <property type="match status" value="4"/>
</dbReference>
<evidence type="ECO:0000256" key="4">
    <source>
        <dbReference type="PROSITE-ProRule" id="PRU00221"/>
    </source>
</evidence>
<feature type="region of interest" description="Disordered" evidence="5">
    <location>
        <begin position="256"/>
        <end position="277"/>
    </location>
</feature>
<dbReference type="SUPFAM" id="SSF81383">
    <property type="entry name" value="F-box domain"/>
    <property type="match status" value="1"/>
</dbReference>
<dbReference type="PROSITE" id="PS50082">
    <property type="entry name" value="WD_REPEATS_2"/>
    <property type="match status" value="5"/>
</dbReference>
<dbReference type="InterPro" id="IPR001680">
    <property type="entry name" value="WD40_rpt"/>
</dbReference>
<protein>
    <submittedName>
        <fullName evidence="8">Uncharacterized protein</fullName>
    </submittedName>
</protein>
<feature type="domain" description="F-box" evidence="6">
    <location>
        <begin position="17"/>
        <end position="63"/>
    </location>
</feature>
<proteinExistence type="predicted"/>
<keyword evidence="2" id="KW-0677">Repeat</keyword>
<accession>A0A9W8E4V8</accession>
<gene>
    <name evidence="8" type="ORF">IWQ62_005042</name>
</gene>
<dbReference type="PROSITE" id="PS00678">
    <property type="entry name" value="WD_REPEATS_1"/>
    <property type="match status" value="1"/>
</dbReference>
<keyword evidence="9" id="KW-1185">Reference proteome</keyword>
<feature type="compositionally biased region" description="Basic and acidic residues" evidence="5">
    <location>
        <begin position="265"/>
        <end position="275"/>
    </location>
</feature>
<evidence type="ECO:0000313" key="8">
    <source>
        <dbReference type="EMBL" id="KAJ1957662.1"/>
    </source>
</evidence>
<dbReference type="Gene3D" id="1.20.1280.50">
    <property type="match status" value="1"/>
</dbReference>
<dbReference type="AlphaFoldDB" id="A0A9W8E4V8"/>
<evidence type="ECO:0000313" key="9">
    <source>
        <dbReference type="Proteomes" id="UP001150925"/>
    </source>
</evidence>